<keyword evidence="1" id="KW-0472">Membrane</keyword>
<dbReference type="EMBL" id="JAKRYL010000015">
    <property type="protein sequence ID" value="MCL7748361.1"/>
    <property type="molecule type" value="Genomic_DNA"/>
</dbReference>
<keyword evidence="3" id="KW-1185">Reference proteome</keyword>
<sequence length="123" mass="13778">MEQLIEFVEAQQAWLFLIGVVIVGFLLISLLKTLFKFAVILLVVAIGAVVLFDMAPEDLAEGGVNSVKKGTAFIQDKMIPMMSEGFLEELFKQPISINELLDELELNNHNEQDTIVEVIKENK</sequence>
<evidence type="ECO:0000313" key="3">
    <source>
        <dbReference type="Proteomes" id="UP001139150"/>
    </source>
</evidence>
<dbReference type="RefSeq" id="WP_250097252.1">
    <property type="nucleotide sequence ID" value="NZ_JAKRYL010000015.1"/>
</dbReference>
<feature type="transmembrane region" description="Helical" evidence="1">
    <location>
        <begin position="37"/>
        <end position="55"/>
    </location>
</feature>
<keyword evidence="1" id="KW-1133">Transmembrane helix</keyword>
<dbReference type="Proteomes" id="UP001139150">
    <property type="component" value="Unassembled WGS sequence"/>
</dbReference>
<evidence type="ECO:0000256" key="1">
    <source>
        <dbReference type="SAM" id="Phobius"/>
    </source>
</evidence>
<dbReference type="AlphaFoldDB" id="A0A9X2CU63"/>
<feature type="transmembrane region" description="Helical" evidence="1">
    <location>
        <begin position="12"/>
        <end position="31"/>
    </location>
</feature>
<proteinExistence type="predicted"/>
<accession>A0A9X2CU63</accession>
<protein>
    <submittedName>
        <fullName evidence="2">Uncharacterized protein</fullName>
    </submittedName>
</protein>
<name>A0A9X2CU63_9BACI</name>
<keyword evidence="1" id="KW-0812">Transmembrane</keyword>
<reference evidence="2" key="1">
    <citation type="submission" date="2022-02" db="EMBL/GenBank/DDBJ databases">
        <title>Halalkalibacter sp. nov. isolated from Lonar Lake, India.</title>
        <authorList>
            <person name="Joshi A."/>
            <person name="Thite S."/>
            <person name="Lodha T."/>
        </authorList>
    </citation>
    <scope>NUCLEOTIDE SEQUENCE</scope>
    <source>
        <strain evidence="2">MEB205</strain>
    </source>
</reference>
<comment type="caution">
    <text evidence="2">The sequence shown here is derived from an EMBL/GenBank/DDBJ whole genome shotgun (WGS) entry which is preliminary data.</text>
</comment>
<organism evidence="2 3">
    <name type="scientific">Halalkalibacter alkaliphilus</name>
    <dbReference type="NCBI Taxonomy" id="2917993"/>
    <lineage>
        <taxon>Bacteria</taxon>
        <taxon>Bacillati</taxon>
        <taxon>Bacillota</taxon>
        <taxon>Bacilli</taxon>
        <taxon>Bacillales</taxon>
        <taxon>Bacillaceae</taxon>
        <taxon>Halalkalibacter</taxon>
    </lineage>
</organism>
<gene>
    <name evidence="2" type="ORF">MF646_14625</name>
</gene>
<evidence type="ECO:0000313" key="2">
    <source>
        <dbReference type="EMBL" id="MCL7748361.1"/>
    </source>
</evidence>